<gene>
    <name evidence="2" type="ORF">SARC_09925</name>
</gene>
<evidence type="ECO:0008006" key="4">
    <source>
        <dbReference type="Google" id="ProtNLM"/>
    </source>
</evidence>
<dbReference type="InterPro" id="IPR027443">
    <property type="entry name" value="IPNS-like_sf"/>
</dbReference>
<feature type="signal peptide" evidence="1">
    <location>
        <begin position="1"/>
        <end position="17"/>
    </location>
</feature>
<sequence>MRAVFATTFALVHAAFAAVHLNAADESSLIPTLTIPELKQLPQHANRLNVAIINGLSDEYQQAVRGLRRDAPACFASSSDGNTLERAMDDGSKRTTLAYDDVSMRSGADRGVDCVDLSIIEQTFEEIHQAFVDGLEQVLDSQEALQWMNADKSVTHLRDGPHKSHVHVYSQDATGKVLNSDELMVPFHTDNGLYLLLTPSEYSGLLVKNDRGETVDLSGLKEDSVILMMGGAMSQWLLSDALNGDRFAATAHAVPTLPRDVPDRTVYARMRVAPMTSVAVASIGKQENPAVFRDIFMNERSRRDATFSRFARDGVDACVDDDGVPGVQCWMSCMTEFDDACSGKPLDQLSCEWDYENGTIAECKLYETDTNNLVHGMGCDITCNADADSGVSDMVSGTDDVTTDMLSESESDRISRTDAVDESGDVTDDVIFSTAFESETDTI</sequence>
<dbReference type="GeneID" id="25910429"/>
<keyword evidence="3" id="KW-1185">Reference proteome</keyword>
<dbReference type="RefSeq" id="XP_014151521.1">
    <property type="nucleotide sequence ID" value="XM_014296046.1"/>
</dbReference>
<proteinExistence type="predicted"/>
<reference evidence="2 3" key="1">
    <citation type="submission" date="2011-02" db="EMBL/GenBank/DDBJ databases">
        <title>The Genome Sequence of Sphaeroforma arctica JP610.</title>
        <authorList>
            <consortium name="The Broad Institute Genome Sequencing Platform"/>
            <person name="Russ C."/>
            <person name="Cuomo C."/>
            <person name="Young S.K."/>
            <person name="Zeng Q."/>
            <person name="Gargeya S."/>
            <person name="Alvarado L."/>
            <person name="Berlin A."/>
            <person name="Chapman S.B."/>
            <person name="Chen Z."/>
            <person name="Freedman E."/>
            <person name="Gellesch M."/>
            <person name="Goldberg J."/>
            <person name="Griggs A."/>
            <person name="Gujja S."/>
            <person name="Heilman E."/>
            <person name="Heiman D."/>
            <person name="Howarth C."/>
            <person name="Mehta T."/>
            <person name="Neiman D."/>
            <person name="Pearson M."/>
            <person name="Roberts A."/>
            <person name="Saif S."/>
            <person name="Shea T."/>
            <person name="Shenoy N."/>
            <person name="Sisk P."/>
            <person name="Stolte C."/>
            <person name="Sykes S."/>
            <person name="White J."/>
            <person name="Yandava C."/>
            <person name="Burger G."/>
            <person name="Gray M.W."/>
            <person name="Holland P.W.H."/>
            <person name="King N."/>
            <person name="Lang F.B.F."/>
            <person name="Roger A.J."/>
            <person name="Ruiz-Trillo I."/>
            <person name="Haas B."/>
            <person name="Nusbaum C."/>
            <person name="Birren B."/>
        </authorList>
    </citation>
    <scope>NUCLEOTIDE SEQUENCE [LARGE SCALE GENOMIC DNA]</scope>
    <source>
        <strain evidence="2 3">JP610</strain>
    </source>
</reference>
<accession>A0A0L0FLG7</accession>
<keyword evidence="1" id="KW-0732">Signal</keyword>
<protein>
    <recommendedName>
        <fullName evidence="4">Fe2OG dioxygenase domain-containing protein</fullName>
    </recommendedName>
</protein>
<organism evidence="2 3">
    <name type="scientific">Sphaeroforma arctica JP610</name>
    <dbReference type="NCBI Taxonomy" id="667725"/>
    <lineage>
        <taxon>Eukaryota</taxon>
        <taxon>Ichthyosporea</taxon>
        <taxon>Ichthyophonida</taxon>
        <taxon>Sphaeroforma</taxon>
    </lineage>
</organism>
<dbReference type="AlphaFoldDB" id="A0A0L0FLG7"/>
<dbReference type="EMBL" id="KQ242679">
    <property type="protein sequence ID" value="KNC77619.1"/>
    <property type="molecule type" value="Genomic_DNA"/>
</dbReference>
<evidence type="ECO:0000313" key="3">
    <source>
        <dbReference type="Proteomes" id="UP000054560"/>
    </source>
</evidence>
<evidence type="ECO:0000313" key="2">
    <source>
        <dbReference type="EMBL" id="KNC77619.1"/>
    </source>
</evidence>
<evidence type="ECO:0000256" key="1">
    <source>
        <dbReference type="SAM" id="SignalP"/>
    </source>
</evidence>
<dbReference type="Proteomes" id="UP000054560">
    <property type="component" value="Unassembled WGS sequence"/>
</dbReference>
<name>A0A0L0FLG7_9EUKA</name>
<dbReference type="Gene3D" id="2.60.120.330">
    <property type="entry name" value="B-lactam Antibiotic, Isopenicillin N Synthase, Chain"/>
    <property type="match status" value="1"/>
</dbReference>
<feature type="chain" id="PRO_5005538816" description="Fe2OG dioxygenase domain-containing protein" evidence="1">
    <location>
        <begin position="18"/>
        <end position="443"/>
    </location>
</feature>
<dbReference type="OrthoDB" id="442513at2759"/>